<proteinExistence type="inferred from homology"/>
<dbReference type="EMBL" id="JBDFQZ010000001">
    <property type="protein sequence ID" value="KAK9757956.1"/>
    <property type="molecule type" value="Genomic_DNA"/>
</dbReference>
<comment type="caution">
    <text evidence="5">The sequence shown here is derived from an EMBL/GenBank/DDBJ whole genome shotgun (WGS) entry which is preliminary data.</text>
</comment>
<evidence type="ECO:0000313" key="5">
    <source>
        <dbReference type="EMBL" id="KAK9757956.1"/>
    </source>
</evidence>
<dbReference type="GO" id="GO:0046872">
    <property type="term" value="F:metal ion binding"/>
    <property type="evidence" value="ECO:0007669"/>
    <property type="project" value="UniProtKB-KW"/>
</dbReference>
<name>A0AAW1NB51_SAPOF</name>
<dbReference type="SUPFAM" id="SSF51197">
    <property type="entry name" value="Clavaminate synthase-like"/>
    <property type="match status" value="1"/>
</dbReference>
<dbReference type="PROSITE" id="PS51471">
    <property type="entry name" value="FE2OG_OXY"/>
    <property type="match status" value="1"/>
</dbReference>
<dbReference type="InterPro" id="IPR050231">
    <property type="entry name" value="Iron_ascorbate_oxido_reductase"/>
</dbReference>
<dbReference type="AlphaFoldDB" id="A0AAW1NB51"/>
<dbReference type="InterPro" id="IPR027443">
    <property type="entry name" value="IPNS-like_sf"/>
</dbReference>
<dbReference type="Proteomes" id="UP001443914">
    <property type="component" value="Unassembled WGS sequence"/>
</dbReference>
<keyword evidence="6" id="KW-1185">Reference proteome</keyword>
<dbReference type="InterPro" id="IPR005123">
    <property type="entry name" value="Oxoglu/Fe-dep_dioxygenase_dom"/>
</dbReference>
<organism evidence="5 6">
    <name type="scientific">Saponaria officinalis</name>
    <name type="common">Common soapwort</name>
    <name type="synonym">Lychnis saponaria</name>
    <dbReference type="NCBI Taxonomy" id="3572"/>
    <lineage>
        <taxon>Eukaryota</taxon>
        <taxon>Viridiplantae</taxon>
        <taxon>Streptophyta</taxon>
        <taxon>Embryophyta</taxon>
        <taxon>Tracheophyta</taxon>
        <taxon>Spermatophyta</taxon>
        <taxon>Magnoliopsida</taxon>
        <taxon>eudicotyledons</taxon>
        <taxon>Gunneridae</taxon>
        <taxon>Pentapetalae</taxon>
        <taxon>Caryophyllales</taxon>
        <taxon>Caryophyllaceae</taxon>
        <taxon>Caryophylleae</taxon>
        <taxon>Saponaria</taxon>
    </lineage>
</organism>
<protein>
    <recommendedName>
        <fullName evidence="4">Fe2OG dioxygenase domain-containing protein</fullName>
    </recommendedName>
</protein>
<feature type="domain" description="Fe2OG dioxygenase" evidence="4">
    <location>
        <begin position="161"/>
        <end position="263"/>
    </location>
</feature>
<evidence type="ECO:0000259" key="4">
    <source>
        <dbReference type="PROSITE" id="PS51471"/>
    </source>
</evidence>
<dbReference type="Pfam" id="PF14226">
    <property type="entry name" value="DIOX_N"/>
    <property type="match status" value="1"/>
</dbReference>
<evidence type="ECO:0000313" key="6">
    <source>
        <dbReference type="Proteomes" id="UP001443914"/>
    </source>
</evidence>
<keyword evidence="1 3" id="KW-0479">Metal-binding</keyword>
<evidence type="ECO:0000256" key="3">
    <source>
        <dbReference type="RuleBase" id="RU003682"/>
    </source>
</evidence>
<dbReference type="PANTHER" id="PTHR47990">
    <property type="entry name" value="2-OXOGLUTARATE (2OG) AND FE(II)-DEPENDENT OXYGENASE SUPERFAMILY PROTEIN-RELATED"/>
    <property type="match status" value="1"/>
</dbReference>
<dbReference type="Gene3D" id="2.60.120.330">
    <property type="entry name" value="B-lactam Antibiotic, Isopenicillin N Synthase, Chain"/>
    <property type="match status" value="1"/>
</dbReference>
<evidence type="ECO:0000256" key="2">
    <source>
        <dbReference type="ARBA" id="ARBA00023004"/>
    </source>
</evidence>
<keyword evidence="2 3" id="KW-0408">Iron</keyword>
<dbReference type="Pfam" id="PF03171">
    <property type="entry name" value="2OG-FeII_Oxy"/>
    <property type="match status" value="1"/>
</dbReference>
<dbReference type="InterPro" id="IPR026992">
    <property type="entry name" value="DIOX_N"/>
</dbReference>
<keyword evidence="3" id="KW-0560">Oxidoreductase</keyword>
<accession>A0AAW1NB51</accession>
<evidence type="ECO:0000256" key="1">
    <source>
        <dbReference type="ARBA" id="ARBA00022723"/>
    </source>
</evidence>
<comment type="similarity">
    <text evidence="3">Belongs to the iron/ascorbate-dependent oxidoreductase family.</text>
</comment>
<gene>
    <name evidence="5" type="ORF">RND81_01G196300</name>
</gene>
<dbReference type="GO" id="GO:0016491">
    <property type="term" value="F:oxidoreductase activity"/>
    <property type="evidence" value="ECO:0007669"/>
    <property type="project" value="UniProtKB-KW"/>
</dbReference>
<sequence>MSQTSQNNLLKLPILDLSIPLTSSALSSLLDACTDWGFFHVINHGVSDALSDTLSSFARQIFALSLDTKLKLGPSSSVRSYTPQFIASPFYEGLKVAGPDLFSSAQCSGNALLGENCSEFSRAVQQYGDKMTELSRRIIEIILMSMGDGFETKFYDTEFSKSYGYLRIIQYSSPGPSEEEVEGLGKHTDMCCMTVLYSDDVSSLQVRSKAGQWMDIEPCEGSLVVNIGDMFEAWSNGRLRSSEHRVVLRKRRNRLCLAFFWSFEDDKVIFAPDEVVGDGNRRLFRPFVCSDYVNFREFDDKERYDNVGKTVREFAGLGVQILDV</sequence>
<reference evidence="5" key="1">
    <citation type="submission" date="2024-03" db="EMBL/GenBank/DDBJ databases">
        <title>WGS assembly of Saponaria officinalis var. Norfolk2.</title>
        <authorList>
            <person name="Jenkins J."/>
            <person name="Shu S."/>
            <person name="Grimwood J."/>
            <person name="Barry K."/>
            <person name="Goodstein D."/>
            <person name="Schmutz J."/>
            <person name="Leebens-Mack J."/>
            <person name="Osbourn A."/>
        </authorList>
    </citation>
    <scope>NUCLEOTIDE SEQUENCE [LARGE SCALE GENOMIC DNA]</scope>
    <source>
        <strain evidence="5">JIC</strain>
    </source>
</reference>
<dbReference type="InterPro" id="IPR044861">
    <property type="entry name" value="IPNS-like_FE2OG_OXY"/>
</dbReference>